<protein>
    <submittedName>
        <fullName evidence="2">Uncharacterized protein</fullName>
    </submittedName>
</protein>
<dbReference type="Proteomes" id="UP000193136">
    <property type="component" value="Unassembled WGS sequence"/>
</dbReference>
<evidence type="ECO:0000313" key="2">
    <source>
        <dbReference type="EMBL" id="ORJ59866.1"/>
    </source>
</evidence>
<keyword evidence="3" id="KW-1185">Reference proteome</keyword>
<reference evidence="2 3" key="1">
    <citation type="submission" date="2017-03" db="EMBL/GenBank/DDBJ databases">
        <title>Genome sequence of Geothermobacter sp. EPR-M, Deep-Sea Iron Reducer.</title>
        <authorList>
            <person name="Tully B."/>
            <person name="Savalia P."/>
            <person name="Abuyen K."/>
            <person name="Baughan C."/>
            <person name="Romero E."/>
            <person name="Ronkowski C."/>
            <person name="Torres B."/>
            <person name="Tremblay J."/>
            <person name="Trujillo A."/>
            <person name="Tyler M."/>
            <person name="Perez-Rodriguez I."/>
            <person name="Amend J."/>
        </authorList>
    </citation>
    <scope>NUCLEOTIDE SEQUENCE [LARGE SCALE GENOMIC DNA]</scope>
    <source>
        <strain evidence="2 3">EPR-M</strain>
    </source>
</reference>
<proteinExistence type="predicted"/>
<dbReference type="RefSeq" id="WP_085010516.1">
    <property type="nucleotide sequence ID" value="NZ_NAAD01000010.1"/>
</dbReference>
<feature type="signal peptide" evidence="1">
    <location>
        <begin position="1"/>
        <end position="24"/>
    </location>
</feature>
<accession>A0A1X0Y3X6</accession>
<dbReference type="OrthoDB" id="9823777at2"/>
<keyword evidence="1" id="KW-0732">Signal</keyword>
<dbReference type="STRING" id="1969733.B5V00_09340"/>
<evidence type="ECO:0000313" key="3">
    <source>
        <dbReference type="Proteomes" id="UP000193136"/>
    </source>
</evidence>
<sequence>MKRKFCGLLVAGLVLMLLPKYAPAEELAQFNLALFGYRIGMSFDEASAVRPFARIEDNPQRPGEFCGIIDHLWVDDIEVGLQVCFVDDRIYKVVGKFSPALVEDLVSRLRPVLGKGADESVLLQPPNGGQISNRVQKWRFPGMWVVLIGSSVNTRFATLSLVARPDAGTISPGEEGAS</sequence>
<name>A0A1X0Y3X6_9BACT</name>
<dbReference type="EMBL" id="NAAD01000010">
    <property type="protein sequence ID" value="ORJ59866.1"/>
    <property type="molecule type" value="Genomic_DNA"/>
</dbReference>
<dbReference type="AlphaFoldDB" id="A0A1X0Y3X6"/>
<evidence type="ECO:0000256" key="1">
    <source>
        <dbReference type="SAM" id="SignalP"/>
    </source>
</evidence>
<gene>
    <name evidence="2" type="ORF">B5V00_09340</name>
</gene>
<feature type="chain" id="PRO_5012710307" evidence="1">
    <location>
        <begin position="25"/>
        <end position="178"/>
    </location>
</feature>
<comment type="caution">
    <text evidence="2">The sequence shown here is derived from an EMBL/GenBank/DDBJ whole genome shotgun (WGS) entry which is preliminary data.</text>
</comment>
<organism evidence="2 3">
    <name type="scientific">Geothermobacter hydrogeniphilus</name>
    <dbReference type="NCBI Taxonomy" id="1969733"/>
    <lineage>
        <taxon>Bacteria</taxon>
        <taxon>Pseudomonadati</taxon>
        <taxon>Thermodesulfobacteriota</taxon>
        <taxon>Desulfuromonadia</taxon>
        <taxon>Desulfuromonadales</taxon>
        <taxon>Geothermobacteraceae</taxon>
        <taxon>Geothermobacter</taxon>
    </lineage>
</organism>